<accession>A0A381TAK9</accession>
<name>A0A381TAK9_9ZZZZ</name>
<proteinExistence type="predicted"/>
<organism evidence="1">
    <name type="scientific">marine metagenome</name>
    <dbReference type="NCBI Taxonomy" id="408172"/>
    <lineage>
        <taxon>unclassified sequences</taxon>
        <taxon>metagenomes</taxon>
        <taxon>ecological metagenomes</taxon>
    </lineage>
</organism>
<reference evidence="1" key="1">
    <citation type="submission" date="2018-05" db="EMBL/GenBank/DDBJ databases">
        <authorList>
            <person name="Lanie J.A."/>
            <person name="Ng W.-L."/>
            <person name="Kazmierczak K.M."/>
            <person name="Andrzejewski T.M."/>
            <person name="Davidsen T.M."/>
            <person name="Wayne K.J."/>
            <person name="Tettelin H."/>
            <person name="Glass J.I."/>
            <person name="Rusch D."/>
            <person name="Podicherti R."/>
            <person name="Tsui H.-C.T."/>
            <person name="Winkler M.E."/>
        </authorList>
    </citation>
    <scope>NUCLEOTIDE SEQUENCE</scope>
</reference>
<sequence length="56" mass="5987">MVFATDADSTVSASGITPKRFGFVPQTPETVECSRRSFARHLDRTGRNSGASVAGR</sequence>
<evidence type="ECO:0000313" key="1">
    <source>
        <dbReference type="EMBL" id="SVA13202.1"/>
    </source>
</evidence>
<dbReference type="EMBL" id="UINC01004287">
    <property type="protein sequence ID" value="SVA13202.1"/>
    <property type="molecule type" value="Genomic_DNA"/>
</dbReference>
<gene>
    <name evidence="1" type="ORF">METZ01_LOCUS66056</name>
</gene>
<protein>
    <submittedName>
        <fullName evidence="1">Uncharacterized protein</fullName>
    </submittedName>
</protein>
<dbReference type="AlphaFoldDB" id="A0A381TAK9"/>